<geneLocation type="plasmid" evidence="2 3">
    <name>pAC1520</name>
</geneLocation>
<dbReference type="Proteomes" id="UP001218423">
    <property type="component" value="Plasmid pAC1520"/>
</dbReference>
<accession>A0AAJ6CS39</accession>
<evidence type="ECO:0000313" key="2">
    <source>
        <dbReference type="EMBL" id="WFG00133.1"/>
    </source>
</evidence>
<keyword evidence="2" id="KW-0614">Plasmid</keyword>
<keyword evidence="1" id="KW-0472">Membrane</keyword>
<protein>
    <submittedName>
        <fullName evidence="2">Uncharacterized protein</fullName>
    </submittedName>
</protein>
<name>A0AAJ6CS39_AERCA</name>
<organism evidence="2 3">
    <name type="scientific">Aeromonas caviae</name>
    <name type="common">Aeromonas punctata</name>
    <dbReference type="NCBI Taxonomy" id="648"/>
    <lineage>
        <taxon>Bacteria</taxon>
        <taxon>Pseudomonadati</taxon>
        <taxon>Pseudomonadota</taxon>
        <taxon>Gammaproteobacteria</taxon>
        <taxon>Aeromonadales</taxon>
        <taxon>Aeromonadaceae</taxon>
        <taxon>Aeromonas</taxon>
    </lineage>
</organism>
<feature type="transmembrane region" description="Helical" evidence="1">
    <location>
        <begin position="12"/>
        <end position="32"/>
    </location>
</feature>
<gene>
    <name evidence="2" type="ORF">P5S46_21800</name>
</gene>
<reference evidence="2" key="1">
    <citation type="submission" date="2023-03" db="EMBL/GenBank/DDBJ databases">
        <title>Aeromonas caviae strain AC1520.</title>
        <authorList>
            <person name="Xie T."/>
            <person name="Zhang Q."/>
            <person name="Deng J."/>
            <person name="Li X."/>
        </authorList>
    </citation>
    <scope>NUCLEOTIDE SEQUENCE</scope>
    <source>
        <strain evidence="2">AC1520</strain>
        <plasmid evidence="2">pAC1520</plasmid>
    </source>
</reference>
<evidence type="ECO:0000313" key="3">
    <source>
        <dbReference type="Proteomes" id="UP001218423"/>
    </source>
</evidence>
<dbReference type="EMBL" id="CP120943">
    <property type="protein sequence ID" value="WFG00133.1"/>
    <property type="molecule type" value="Genomic_DNA"/>
</dbReference>
<dbReference type="AlphaFoldDB" id="A0AAJ6CS39"/>
<dbReference type="RefSeq" id="WP_206618375.1">
    <property type="nucleotide sequence ID" value="NZ_CAWOMG010000111.1"/>
</dbReference>
<sequence>MRTLQLLEMRYSLIIGLVVSVAISIGDTIGIFEQKRVMMTVISIQQDDDNPLGEISRFEVTARCPHCENDTEVSQDELSCRRVQCQHCDEEFRVYLG</sequence>
<evidence type="ECO:0000256" key="1">
    <source>
        <dbReference type="SAM" id="Phobius"/>
    </source>
</evidence>
<proteinExistence type="predicted"/>
<keyword evidence="1" id="KW-0812">Transmembrane</keyword>
<keyword evidence="1" id="KW-1133">Transmembrane helix</keyword>